<dbReference type="SUPFAM" id="SSF109604">
    <property type="entry name" value="HD-domain/PDEase-like"/>
    <property type="match status" value="1"/>
</dbReference>
<sequence length="278" mass="29380">MDRLDAFKSIAAQAGRGELAFPTNVAASVKLQQALSDPDCHTDTAAKLVQADPLLAARAVAIANSVAYNRSGNEIAGVRQAVQRLGVRTLQSLVAALIVRQLGSQIKDPGLQAMAKQLWEHTAHVAALAQVIARRVTHVDPDTAMFAGIVHEVGGFYMLSCADSDPSIMQGEPEEWVEHGEAQIGRGVLNKLIIPEAVMQAVEAMWDGLRALPPETLGDTLLLANDLAPVPSPLHSRPGATSPQAARTIDFAIGDGTLNAILTESAAEVHSLTTVLML</sequence>
<evidence type="ECO:0000259" key="1">
    <source>
        <dbReference type="PROSITE" id="PS51833"/>
    </source>
</evidence>
<dbReference type="Pfam" id="PF08668">
    <property type="entry name" value="HDOD"/>
    <property type="match status" value="1"/>
</dbReference>
<dbReference type="AlphaFoldDB" id="A0A7W5FUN4"/>
<proteinExistence type="predicted"/>
<dbReference type="PROSITE" id="PS51833">
    <property type="entry name" value="HDOD"/>
    <property type="match status" value="1"/>
</dbReference>
<gene>
    <name evidence="2" type="ORF">FHS03_002956</name>
</gene>
<dbReference type="InterPro" id="IPR013976">
    <property type="entry name" value="HDOD"/>
</dbReference>
<keyword evidence="3" id="KW-1185">Reference proteome</keyword>
<dbReference type="Proteomes" id="UP000541535">
    <property type="component" value="Unassembled WGS sequence"/>
</dbReference>
<accession>A0A7W5FUN4</accession>
<evidence type="ECO:0000313" key="3">
    <source>
        <dbReference type="Proteomes" id="UP000541535"/>
    </source>
</evidence>
<protein>
    <recommendedName>
        <fullName evidence="1">HDOD domain-containing protein</fullName>
    </recommendedName>
</protein>
<dbReference type="PANTHER" id="PTHR33525:SF3">
    <property type="entry name" value="RIBONUCLEASE Y"/>
    <property type="match status" value="1"/>
</dbReference>
<name>A0A7W5FUN4_9BURK</name>
<feature type="domain" description="HDOD" evidence="1">
    <location>
        <begin position="21"/>
        <end position="208"/>
    </location>
</feature>
<dbReference type="Gene3D" id="1.10.3210.10">
    <property type="entry name" value="Hypothetical protein af1432"/>
    <property type="match status" value="1"/>
</dbReference>
<dbReference type="InterPro" id="IPR052340">
    <property type="entry name" value="RNase_Y/CdgJ"/>
</dbReference>
<comment type="caution">
    <text evidence="2">The sequence shown here is derived from an EMBL/GenBank/DDBJ whole genome shotgun (WGS) entry which is preliminary data.</text>
</comment>
<organism evidence="2 3">
    <name type="scientific">Pseudoduganella violacea</name>
    <dbReference type="NCBI Taxonomy" id="1715466"/>
    <lineage>
        <taxon>Bacteria</taxon>
        <taxon>Pseudomonadati</taxon>
        <taxon>Pseudomonadota</taxon>
        <taxon>Betaproteobacteria</taxon>
        <taxon>Burkholderiales</taxon>
        <taxon>Oxalobacteraceae</taxon>
        <taxon>Telluria group</taxon>
        <taxon>Pseudoduganella</taxon>
    </lineage>
</organism>
<evidence type="ECO:0000313" key="2">
    <source>
        <dbReference type="EMBL" id="MBB3119901.1"/>
    </source>
</evidence>
<dbReference type="RefSeq" id="WP_183441696.1">
    <property type="nucleotide sequence ID" value="NZ_JACHXD010000007.1"/>
</dbReference>
<reference evidence="2 3" key="1">
    <citation type="submission" date="2020-08" db="EMBL/GenBank/DDBJ databases">
        <title>Genomic Encyclopedia of Type Strains, Phase III (KMG-III): the genomes of soil and plant-associated and newly described type strains.</title>
        <authorList>
            <person name="Whitman W."/>
        </authorList>
    </citation>
    <scope>NUCLEOTIDE SEQUENCE [LARGE SCALE GENOMIC DNA]</scope>
    <source>
        <strain evidence="2 3">CECT 8897</strain>
    </source>
</reference>
<dbReference type="PANTHER" id="PTHR33525">
    <property type="match status" value="1"/>
</dbReference>
<dbReference type="EMBL" id="JACHXD010000007">
    <property type="protein sequence ID" value="MBB3119901.1"/>
    <property type="molecule type" value="Genomic_DNA"/>
</dbReference>